<protein>
    <submittedName>
        <fullName evidence="1">Uncharacterized protein</fullName>
    </submittedName>
</protein>
<evidence type="ECO:0000313" key="2">
    <source>
        <dbReference type="Proteomes" id="UP001458880"/>
    </source>
</evidence>
<reference evidence="1 2" key="1">
    <citation type="journal article" date="2024" name="BMC Genomics">
        <title>De novo assembly and annotation of Popillia japonica's genome with initial clues to its potential as an invasive pest.</title>
        <authorList>
            <person name="Cucini C."/>
            <person name="Boschi S."/>
            <person name="Funari R."/>
            <person name="Cardaioli E."/>
            <person name="Iannotti N."/>
            <person name="Marturano G."/>
            <person name="Paoli F."/>
            <person name="Bruttini M."/>
            <person name="Carapelli A."/>
            <person name="Frati F."/>
            <person name="Nardi F."/>
        </authorList>
    </citation>
    <scope>NUCLEOTIDE SEQUENCE [LARGE SCALE GENOMIC DNA]</scope>
    <source>
        <strain evidence="1">DMR45628</strain>
    </source>
</reference>
<dbReference type="AlphaFoldDB" id="A0AAW1IDH3"/>
<accession>A0AAW1IDH3</accession>
<evidence type="ECO:0000313" key="1">
    <source>
        <dbReference type="EMBL" id="KAK9687318.1"/>
    </source>
</evidence>
<dbReference type="Proteomes" id="UP001458880">
    <property type="component" value="Unassembled WGS sequence"/>
</dbReference>
<gene>
    <name evidence="1" type="ORF">QE152_g36536</name>
</gene>
<organism evidence="1 2">
    <name type="scientific">Popillia japonica</name>
    <name type="common">Japanese beetle</name>
    <dbReference type="NCBI Taxonomy" id="7064"/>
    <lineage>
        <taxon>Eukaryota</taxon>
        <taxon>Metazoa</taxon>
        <taxon>Ecdysozoa</taxon>
        <taxon>Arthropoda</taxon>
        <taxon>Hexapoda</taxon>
        <taxon>Insecta</taxon>
        <taxon>Pterygota</taxon>
        <taxon>Neoptera</taxon>
        <taxon>Endopterygota</taxon>
        <taxon>Coleoptera</taxon>
        <taxon>Polyphaga</taxon>
        <taxon>Scarabaeiformia</taxon>
        <taxon>Scarabaeidae</taxon>
        <taxon>Rutelinae</taxon>
        <taxon>Popillia</taxon>
    </lineage>
</organism>
<keyword evidence="2" id="KW-1185">Reference proteome</keyword>
<comment type="caution">
    <text evidence="1">The sequence shown here is derived from an EMBL/GenBank/DDBJ whole genome shotgun (WGS) entry which is preliminary data.</text>
</comment>
<proteinExistence type="predicted"/>
<name>A0AAW1IDH3_POPJA</name>
<sequence>MEQSKRTLRTYTYNNLHYTIIETDDIHELLQAKHSNSVEIAIPDEKENSRPGSNYAWTVTTTKLLIAEYEKRLAAFRNPTHKRNKLWREIA</sequence>
<dbReference type="EMBL" id="JASPKY010000650">
    <property type="protein sequence ID" value="KAK9687318.1"/>
    <property type="molecule type" value="Genomic_DNA"/>
</dbReference>